<dbReference type="Proteomes" id="UP000001990">
    <property type="component" value="Chromosome"/>
</dbReference>
<accession>A5UG72</accession>
<dbReference type="AlphaFoldDB" id="A5UG72"/>
<proteinExistence type="predicted"/>
<reference evidence="1 2" key="1">
    <citation type="journal article" date="2007" name="Genome Biol.">
        <title>Characterization and modeling of the Haemophilus influenzae core and supragenomes based on the complete genomic sequences of Rd and 12 clinical nontypeable strains.</title>
        <authorList>
            <person name="Hogg J.S."/>
            <person name="Hu F.Z."/>
            <person name="Janto B."/>
            <person name="Boissy R."/>
            <person name="Hayes J."/>
            <person name="Keefe R."/>
            <person name="Post J.C."/>
            <person name="Ehrlich G.D."/>
        </authorList>
    </citation>
    <scope>NUCLEOTIDE SEQUENCE [LARGE SCALE GENOMIC DNA]</scope>
    <source>
        <strain evidence="1 2">PittGG</strain>
    </source>
</reference>
<sequence length="71" mass="8452">MTLKTLLTIQELEEMGIAKRTKIYYMMKRGNFPKPLKYDRTNRWAREDVQAWLDKQNPNRKQEAQHGGLTA</sequence>
<dbReference type="HOGENOM" id="CLU_140176_15_3_6"/>
<evidence type="ECO:0008006" key="3">
    <source>
        <dbReference type="Google" id="ProtNLM"/>
    </source>
</evidence>
<dbReference type="EMBL" id="CP000672">
    <property type="protein sequence ID" value="ABQ99777.1"/>
    <property type="molecule type" value="Genomic_DNA"/>
</dbReference>
<protein>
    <recommendedName>
        <fullName evidence="3">AlpA family phage regulatory protein</fullName>
    </recommendedName>
</protein>
<organism evidence="1 2">
    <name type="scientific">Haemophilus influenzae (strain PittGG)</name>
    <dbReference type="NCBI Taxonomy" id="374931"/>
    <lineage>
        <taxon>Bacteria</taxon>
        <taxon>Pseudomonadati</taxon>
        <taxon>Pseudomonadota</taxon>
        <taxon>Gammaproteobacteria</taxon>
        <taxon>Pasteurellales</taxon>
        <taxon>Pasteurellaceae</taxon>
        <taxon>Haemophilus</taxon>
    </lineage>
</organism>
<gene>
    <name evidence="1" type="ordered locus">CGSHiGG_04020</name>
</gene>
<dbReference type="KEGG" id="hiq:CGSHiGG_04020"/>
<dbReference type="Gene3D" id="1.10.238.160">
    <property type="match status" value="1"/>
</dbReference>
<evidence type="ECO:0000313" key="1">
    <source>
        <dbReference type="EMBL" id="ABQ99777.1"/>
    </source>
</evidence>
<evidence type="ECO:0000313" key="2">
    <source>
        <dbReference type="Proteomes" id="UP000001990"/>
    </source>
</evidence>
<name>A5UG72_HAEIG</name>